<dbReference type="PANTHER" id="PTHR37481">
    <property type="entry name" value="LIPOPOLYSACCHARIDE EXPORT SYSTEM PROTEIN LPTC"/>
    <property type="match status" value="1"/>
</dbReference>
<dbReference type="PANTHER" id="PTHR37481:SF1">
    <property type="entry name" value="LIPOPOLYSACCHARIDE EXPORT SYSTEM PROTEIN LPTC"/>
    <property type="match status" value="1"/>
</dbReference>
<evidence type="ECO:0000256" key="2">
    <source>
        <dbReference type="ARBA" id="ARBA00022519"/>
    </source>
</evidence>
<dbReference type="Proteomes" id="UP001156664">
    <property type="component" value="Unassembled WGS sequence"/>
</dbReference>
<keyword evidence="7" id="KW-1185">Reference proteome</keyword>
<keyword evidence="2" id="KW-0997">Cell inner membrane</keyword>
<dbReference type="EMBL" id="BSOJ01000030">
    <property type="protein sequence ID" value="GLR27387.1"/>
    <property type="molecule type" value="Genomic_DNA"/>
</dbReference>
<gene>
    <name evidence="6" type="ORF">GCM10007875_24780</name>
</gene>
<dbReference type="InterPro" id="IPR052363">
    <property type="entry name" value="LPS_export_LptC"/>
</dbReference>
<evidence type="ECO:0000256" key="1">
    <source>
        <dbReference type="ARBA" id="ARBA00022475"/>
    </source>
</evidence>
<evidence type="ECO:0000256" key="5">
    <source>
        <dbReference type="ARBA" id="ARBA00023136"/>
    </source>
</evidence>
<dbReference type="NCBIfam" id="TIGR04409">
    <property type="entry name" value="LptC_YrbK"/>
    <property type="match status" value="1"/>
</dbReference>
<dbReference type="InterPro" id="IPR010664">
    <property type="entry name" value="LipoPS_assembly_LptC-rel"/>
</dbReference>
<accession>A0ABQ5YTL7</accession>
<keyword evidence="5" id="KW-0472">Membrane</keyword>
<evidence type="ECO:0000313" key="6">
    <source>
        <dbReference type="EMBL" id="GLR27387.1"/>
    </source>
</evidence>
<keyword evidence="4" id="KW-1133">Transmembrane helix</keyword>
<name>A0ABQ5YTL7_9BURK</name>
<keyword evidence="1" id="KW-1003">Cell membrane</keyword>
<comment type="caution">
    <text evidence="6">The sequence shown here is derived from an EMBL/GenBank/DDBJ whole genome shotgun (WGS) entry which is preliminary data.</text>
</comment>
<proteinExistence type="predicted"/>
<dbReference type="Pfam" id="PF06835">
    <property type="entry name" value="LptC"/>
    <property type="match status" value="1"/>
</dbReference>
<organism evidence="6 7">
    <name type="scientific">Limnobacter litoralis</name>
    <dbReference type="NCBI Taxonomy" id="481366"/>
    <lineage>
        <taxon>Bacteria</taxon>
        <taxon>Pseudomonadati</taxon>
        <taxon>Pseudomonadota</taxon>
        <taxon>Betaproteobacteria</taxon>
        <taxon>Burkholderiales</taxon>
        <taxon>Burkholderiaceae</taxon>
        <taxon>Limnobacter</taxon>
    </lineage>
</organism>
<evidence type="ECO:0000256" key="4">
    <source>
        <dbReference type="ARBA" id="ARBA00022989"/>
    </source>
</evidence>
<reference evidence="7" key="1">
    <citation type="journal article" date="2019" name="Int. J. Syst. Evol. Microbiol.">
        <title>The Global Catalogue of Microorganisms (GCM) 10K type strain sequencing project: providing services to taxonomists for standard genome sequencing and annotation.</title>
        <authorList>
            <consortium name="The Broad Institute Genomics Platform"/>
            <consortium name="The Broad Institute Genome Sequencing Center for Infectious Disease"/>
            <person name="Wu L."/>
            <person name="Ma J."/>
        </authorList>
    </citation>
    <scope>NUCLEOTIDE SEQUENCE [LARGE SCALE GENOMIC DNA]</scope>
    <source>
        <strain evidence="7">NBRC 105857</strain>
    </source>
</reference>
<evidence type="ECO:0000256" key="3">
    <source>
        <dbReference type="ARBA" id="ARBA00022692"/>
    </source>
</evidence>
<dbReference type="InterPro" id="IPR026265">
    <property type="entry name" value="LptC"/>
</dbReference>
<evidence type="ECO:0000313" key="7">
    <source>
        <dbReference type="Proteomes" id="UP001156664"/>
    </source>
</evidence>
<protein>
    <recommendedName>
        <fullName evidence="8">LPS export ABC transporter periplasmic protein LptC</fullName>
    </recommendedName>
</protein>
<sequence>MRAFFSLISQFVPLIVTFVLAGASYWLAAQSEIDLFGLSKKADSTTIDSYINQFNLQSKDFKNNTVSMLQGQRAEHHPANDTWVISTPRIQRVQADGGLLTGQADQALYMPKTDRIDLNQNVRIHSVSGGVPTDIETAHLEIDQSKNTVSTRFPVKGSRPGQTFTANGVVMNQTTGEIETQGNTNIRIEAKP</sequence>
<dbReference type="Gene3D" id="2.60.450.10">
    <property type="entry name" value="Lipopolysaccharide (LPS) transport protein A like domain"/>
    <property type="match status" value="1"/>
</dbReference>
<evidence type="ECO:0008006" key="8">
    <source>
        <dbReference type="Google" id="ProtNLM"/>
    </source>
</evidence>
<keyword evidence="3" id="KW-0812">Transmembrane</keyword>